<reference evidence="1 2" key="1">
    <citation type="submission" date="2020-03" db="EMBL/GenBank/DDBJ databases">
        <title>Genomic Encyclopedia of Archaeal and Bacterial Type Strains, Phase II (KMG-II): from individual species to whole genera.</title>
        <authorList>
            <person name="Goeker M."/>
        </authorList>
    </citation>
    <scope>NUCLEOTIDE SEQUENCE [LARGE SCALE GENOMIC DNA]</scope>
    <source>
        <strain evidence="1 2">DSM 4749</strain>
    </source>
</reference>
<proteinExistence type="predicted"/>
<dbReference type="Proteomes" id="UP000532769">
    <property type="component" value="Unassembled WGS sequence"/>
</dbReference>
<dbReference type="EMBL" id="JAASRS010000001">
    <property type="protein sequence ID" value="NIK15280.1"/>
    <property type="molecule type" value="Genomic_DNA"/>
</dbReference>
<evidence type="ECO:0000313" key="2">
    <source>
        <dbReference type="Proteomes" id="UP000532769"/>
    </source>
</evidence>
<evidence type="ECO:0000313" key="1">
    <source>
        <dbReference type="EMBL" id="NIK15280.1"/>
    </source>
</evidence>
<dbReference type="AlphaFoldDB" id="A0A846MFT7"/>
<name>A0A846MFT7_9BACL</name>
<gene>
    <name evidence="1" type="ORF">BDD39_001790</name>
</gene>
<keyword evidence="2" id="KW-1185">Reference proteome</keyword>
<accession>A0A846MFT7</accession>
<organism evidence="1 2">
    <name type="scientific">Saccharococcus thermophilus</name>
    <dbReference type="NCBI Taxonomy" id="29396"/>
    <lineage>
        <taxon>Bacteria</taxon>
        <taxon>Bacillati</taxon>
        <taxon>Bacillota</taxon>
        <taxon>Bacilli</taxon>
        <taxon>Bacillales</taxon>
        <taxon>Anoxybacillaceae</taxon>
        <taxon>Saccharococcus</taxon>
    </lineage>
</organism>
<protein>
    <submittedName>
        <fullName evidence="1">Uncharacterized protein</fullName>
    </submittedName>
</protein>
<dbReference type="RefSeq" id="WP_166910058.1">
    <property type="nucleotide sequence ID" value="NZ_JAASRS010000001.1"/>
</dbReference>
<comment type="caution">
    <text evidence="1">The sequence shown here is derived from an EMBL/GenBank/DDBJ whole genome shotgun (WGS) entry which is preliminary data.</text>
</comment>
<sequence>MPKFFIAGKVELNVSKIVEAANEEEAIRKAHEMLCNINADIREVEFARIDDSTVQVNVDDFHIEWNHVNEADEE</sequence>